<evidence type="ECO:0000313" key="1">
    <source>
        <dbReference type="EMBL" id="SVE51427.1"/>
    </source>
</evidence>
<feature type="non-terminal residue" evidence="1">
    <location>
        <position position="23"/>
    </location>
</feature>
<proteinExistence type="predicted"/>
<gene>
    <name evidence="1" type="ORF">METZ01_LOCUS504281</name>
</gene>
<protein>
    <submittedName>
        <fullName evidence="1">Uncharacterized protein</fullName>
    </submittedName>
</protein>
<accession>A0A383E3L1</accession>
<reference evidence="1" key="1">
    <citation type="submission" date="2018-05" db="EMBL/GenBank/DDBJ databases">
        <authorList>
            <person name="Lanie J.A."/>
            <person name="Ng W.-L."/>
            <person name="Kazmierczak K.M."/>
            <person name="Andrzejewski T.M."/>
            <person name="Davidsen T.M."/>
            <person name="Wayne K.J."/>
            <person name="Tettelin H."/>
            <person name="Glass J.I."/>
            <person name="Rusch D."/>
            <person name="Podicherti R."/>
            <person name="Tsui H.-C.T."/>
            <person name="Winkler M.E."/>
        </authorList>
    </citation>
    <scope>NUCLEOTIDE SEQUENCE</scope>
</reference>
<name>A0A383E3L1_9ZZZZ</name>
<organism evidence="1">
    <name type="scientific">marine metagenome</name>
    <dbReference type="NCBI Taxonomy" id="408172"/>
    <lineage>
        <taxon>unclassified sequences</taxon>
        <taxon>metagenomes</taxon>
        <taxon>ecological metagenomes</taxon>
    </lineage>
</organism>
<dbReference type="AlphaFoldDB" id="A0A383E3L1"/>
<sequence>MADLTKEEVIALGHAVGLEIQDP</sequence>
<dbReference type="EMBL" id="UINC01222580">
    <property type="protein sequence ID" value="SVE51427.1"/>
    <property type="molecule type" value="Genomic_DNA"/>
</dbReference>